<dbReference type="GO" id="GO:0008791">
    <property type="term" value="F:arginine N-succinyltransferase activity"/>
    <property type="evidence" value="ECO:0007669"/>
    <property type="project" value="InterPro"/>
</dbReference>
<keyword evidence="1" id="KW-0056">Arginine metabolism</keyword>
<dbReference type="RefSeq" id="WP_094787694.1">
    <property type="nucleotide sequence ID" value="NZ_JAEVHG010000008.1"/>
</dbReference>
<dbReference type="AlphaFoldDB" id="A0A4V1INQ7"/>
<dbReference type="SUPFAM" id="SSF55729">
    <property type="entry name" value="Acyl-CoA N-acyltransferases (Nat)"/>
    <property type="match status" value="1"/>
</dbReference>
<dbReference type="NCBIfam" id="TIGR03243">
    <property type="entry name" value="arg_catab_AOST"/>
    <property type="match status" value="1"/>
</dbReference>
<dbReference type="EMBL" id="NDXW01000001">
    <property type="protein sequence ID" value="RDH44571.1"/>
    <property type="molecule type" value="Genomic_DNA"/>
</dbReference>
<protein>
    <submittedName>
        <fullName evidence="4">Arginine N-succinyltransferase</fullName>
    </submittedName>
</protein>
<organism evidence="4 5">
    <name type="scientific">Zooshikella ganghwensis</name>
    <dbReference type="NCBI Taxonomy" id="202772"/>
    <lineage>
        <taxon>Bacteria</taxon>
        <taxon>Pseudomonadati</taxon>
        <taxon>Pseudomonadota</taxon>
        <taxon>Gammaproteobacteria</taxon>
        <taxon>Oceanospirillales</taxon>
        <taxon>Zooshikellaceae</taxon>
        <taxon>Zooshikella</taxon>
    </lineage>
</organism>
<dbReference type="InterPro" id="IPR007041">
    <property type="entry name" value="Arg_succinylTrfase_AstA/AruG"/>
</dbReference>
<evidence type="ECO:0000256" key="3">
    <source>
        <dbReference type="ARBA" id="ARBA00023315"/>
    </source>
</evidence>
<proteinExistence type="predicted"/>
<keyword evidence="3" id="KW-0012">Acyltransferase</keyword>
<sequence length="339" mass="38031">MLQVRPIHHNDLPALERLAVLSRGRLTTLPAHRDHLSSIISATQRALQNPAPDLAGNSYHFVLENTESKQIIGVAGIESAVGINCPFYSYRLSEVVHASAELQIHNRIPALHLCQDYAGSSRLCTFFIDPEYLNATTRQLLLKARLLFMGIHRSRFADRTVAELQGVLDNHQLSPFWECLGRHFFSMDISKAVFLVGINSKAFIASMMPQYPVYVPLLSPAAQAVLGQPRADMQPHMALLQAEHFCYRHYLDIFDAGPTLEVETNQIETIKRLTSILIKKITSTPIENPALPLCLLSTGELNDFRCILRRADPENLQLSLEEAECLGIAENDKIHYAML</sequence>
<dbReference type="Gene3D" id="2.40.40.20">
    <property type="match status" value="1"/>
</dbReference>
<evidence type="ECO:0000256" key="2">
    <source>
        <dbReference type="ARBA" id="ARBA00022679"/>
    </source>
</evidence>
<name>A0A4V1INQ7_9GAMM</name>
<gene>
    <name evidence="4" type="ORF">B9G39_14635</name>
</gene>
<keyword evidence="2 4" id="KW-0808">Transferase</keyword>
<dbReference type="PANTHER" id="PTHR30420">
    <property type="entry name" value="N-SUCCINYLARGININE DIHYDROLASE"/>
    <property type="match status" value="1"/>
</dbReference>
<reference evidence="4 5" key="1">
    <citation type="submission" date="2017-04" db="EMBL/GenBank/DDBJ databases">
        <title>Draft genome sequence of Zooshikella ganghwensis VG4 isolated from Red Sea sediments.</title>
        <authorList>
            <person name="Rehman Z."/>
            <person name="Alam I."/>
            <person name="Kamau A."/>
            <person name="Bajic V."/>
            <person name="Leiknes T."/>
        </authorList>
    </citation>
    <scope>NUCLEOTIDE SEQUENCE [LARGE SCALE GENOMIC DNA]</scope>
    <source>
        <strain evidence="4 5">VG4</strain>
    </source>
</reference>
<dbReference type="PANTHER" id="PTHR30420:SF1">
    <property type="entry name" value="ARGININE N-SUCCINYLTRANSFERASE"/>
    <property type="match status" value="1"/>
</dbReference>
<keyword evidence="5" id="KW-1185">Reference proteome</keyword>
<dbReference type="GO" id="GO:0006527">
    <property type="term" value="P:L-arginine catabolic process"/>
    <property type="evidence" value="ECO:0007669"/>
    <property type="project" value="InterPro"/>
</dbReference>
<comment type="caution">
    <text evidence="4">The sequence shown here is derived from an EMBL/GenBank/DDBJ whole genome shotgun (WGS) entry which is preliminary data.</text>
</comment>
<dbReference type="Proteomes" id="UP000257039">
    <property type="component" value="Unassembled WGS sequence"/>
</dbReference>
<evidence type="ECO:0000256" key="1">
    <source>
        <dbReference type="ARBA" id="ARBA00022503"/>
    </source>
</evidence>
<dbReference type="InterPro" id="IPR016181">
    <property type="entry name" value="Acyl_CoA_acyltransferase"/>
</dbReference>
<evidence type="ECO:0000313" key="4">
    <source>
        <dbReference type="EMBL" id="RDH44571.1"/>
    </source>
</evidence>
<dbReference type="Pfam" id="PF04958">
    <property type="entry name" value="AstA"/>
    <property type="match status" value="1"/>
</dbReference>
<accession>A0A4V1INQ7</accession>
<evidence type="ECO:0000313" key="5">
    <source>
        <dbReference type="Proteomes" id="UP000257039"/>
    </source>
</evidence>